<feature type="domain" description="HTH araC/xylS-type" evidence="5">
    <location>
        <begin position="641"/>
        <end position="740"/>
    </location>
</feature>
<keyword evidence="1" id="KW-0805">Transcription regulation</keyword>
<keyword evidence="4" id="KW-1133">Transmembrane helix</keyword>
<evidence type="ECO:0000256" key="3">
    <source>
        <dbReference type="ARBA" id="ARBA00023163"/>
    </source>
</evidence>
<dbReference type="Gene3D" id="1.10.10.60">
    <property type="entry name" value="Homeodomain-like"/>
    <property type="match status" value="2"/>
</dbReference>
<keyword evidence="3" id="KW-0804">Transcription</keyword>
<dbReference type="InterPro" id="IPR018060">
    <property type="entry name" value="HTH_AraC"/>
</dbReference>
<dbReference type="Proteomes" id="UP000547209">
    <property type="component" value="Unassembled WGS sequence"/>
</dbReference>
<feature type="transmembrane region" description="Helical" evidence="4">
    <location>
        <begin position="12"/>
        <end position="32"/>
    </location>
</feature>
<evidence type="ECO:0000259" key="5">
    <source>
        <dbReference type="PROSITE" id="PS01124"/>
    </source>
</evidence>
<dbReference type="PROSITE" id="PS00041">
    <property type="entry name" value="HTH_ARAC_FAMILY_1"/>
    <property type="match status" value="1"/>
</dbReference>
<comment type="caution">
    <text evidence="6">The sequence shown here is derived from an EMBL/GenBank/DDBJ whole genome shotgun (WGS) entry which is preliminary data.</text>
</comment>
<sequence>MKKTWYYRLLFSYMPVFFLMISFLFFIFFQILSDRAQQDTSRIYASVNNQIVQSVEQTLKSIDHLMVTMQTRNNGSADFNLLDYFDQEGQPSVFFTHQATQEFNNMKQLGTMIHSIYLVRDRDGYVLSSNRVSPLEQFPDRTFIAELKKGGSYHWTDERSFKEFATSREEPVVSLARKYLTNRGESGLMIVNVQVSALEQLVSQRIDRTSSYVTIKGKDGLPLLQANEQGSEGTAISTIVSDYTGWTYESGLAKGSGFSTLRTLSNIWVAMAIGVAILGLLSIVYMTHRNYRPLRSLISKLDRISSVPPESVGGEERNNEFHYIESTFDSLVERFNLFKSQSDLNIGYRKKSIFLEAMSGSRSMAAAEWNAEMERHGFSGGFRQAAVVVVSIDKYSDVLSRYKEQDMILFRFIIQNMYVELVQKFGLRSWSEWMNDKEMCGFVYVQEDNPGELIPCIQELADSALAWIRAHLPFTITFGIGPAIDSVPLLKSSYKAAVGAVNDRVVLGNNRIIGYWETAADSVELYHFLEQIRRLVYAFRMMEPEWRAKYAALCEQLKLNRPKRDEIVNLLNYFAFHLFEHIRGNVLNDEMIETNKAIMKDVIDQFETLEDVQEEILGILEKLEYALMEKAGKGGAAEIAIRMRQYIDEHVSNPDLSLVHLSQLFDIPSRNVSSLFKEQFDIKFIDFLIHRRVELAKKMLMETDLSVQDVGQRVGYLNSVSFNRVFKRVVGMPPGDYRKEQLG</sequence>
<evidence type="ECO:0000313" key="7">
    <source>
        <dbReference type="Proteomes" id="UP000547209"/>
    </source>
</evidence>
<accession>A0A7X0RNE0</accession>
<dbReference type="AlphaFoldDB" id="A0A7X0RNE0"/>
<keyword evidence="7" id="KW-1185">Reference proteome</keyword>
<dbReference type="SMART" id="SM00342">
    <property type="entry name" value="HTH_ARAC"/>
    <property type="match status" value="1"/>
</dbReference>
<dbReference type="RefSeq" id="WP_185142173.1">
    <property type="nucleotide sequence ID" value="NZ_JACJVP010000011.1"/>
</dbReference>
<dbReference type="PANTHER" id="PTHR43280">
    <property type="entry name" value="ARAC-FAMILY TRANSCRIPTIONAL REGULATOR"/>
    <property type="match status" value="1"/>
</dbReference>
<dbReference type="Pfam" id="PF12833">
    <property type="entry name" value="HTH_18"/>
    <property type="match status" value="1"/>
</dbReference>
<dbReference type="PANTHER" id="PTHR43280:SF28">
    <property type="entry name" value="HTH-TYPE TRANSCRIPTIONAL ACTIVATOR RHAS"/>
    <property type="match status" value="1"/>
</dbReference>
<organism evidence="6 7">
    <name type="scientific">Cohnella nanjingensis</name>
    <dbReference type="NCBI Taxonomy" id="1387779"/>
    <lineage>
        <taxon>Bacteria</taxon>
        <taxon>Bacillati</taxon>
        <taxon>Bacillota</taxon>
        <taxon>Bacilli</taxon>
        <taxon>Bacillales</taxon>
        <taxon>Paenibacillaceae</taxon>
        <taxon>Cohnella</taxon>
    </lineage>
</organism>
<evidence type="ECO:0000256" key="2">
    <source>
        <dbReference type="ARBA" id="ARBA00023125"/>
    </source>
</evidence>
<evidence type="ECO:0000256" key="4">
    <source>
        <dbReference type="SAM" id="Phobius"/>
    </source>
</evidence>
<dbReference type="InterPro" id="IPR018062">
    <property type="entry name" value="HTH_AraC-typ_CS"/>
</dbReference>
<gene>
    <name evidence="6" type="ORF">H7C19_08265</name>
</gene>
<dbReference type="SUPFAM" id="SSF46689">
    <property type="entry name" value="Homeodomain-like"/>
    <property type="match status" value="1"/>
</dbReference>
<dbReference type="GO" id="GO:0043565">
    <property type="term" value="F:sequence-specific DNA binding"/>
    <property type="evidence" value="ECO:0007669"/>
    <property type="project" value="InterPro"/>
</dbReference>
<proteinExistence type="predicted"/>
<evidence type="ECO:0000313" key="6">
    <source>
        <dbReference type="EMBL" id="MBB6670682.1"/>
    </source>
</evidence>
<keyword evidence="4" id="KW-0472">Membrane</keyword>
<reference evidence="6 7" key="1">
    <citation type="submission" date="2020-08" db="EMBL/GenBank/DDBJ databases">
        <title>Cohnella phylogeny.</title>
        <authorList>
            <person name="Dunlap C."/>
        </authorList>
    </citation>
    <scope>NUCLEOTIDE SEQUENCE [LARGE SCALE GENOMIC DNA]</scope>
    <source>
        <strain evidence="6 7">DSM 28246</strain>
    </source>
</reference>
<dbReference type="GO" id="GO:0003700">
    <property type="term" value="F:DNA-binding transcription factor activity"/>
    <property type="evidence" value="ECO:0007669"/>
    <property type="project" value="InterPro"/>
</dbReference>
<dbReference type="InterPro" id="IPR009057">
    <property type="entry name" value="Homeodomain-like_sf"/>
</dbReference>
<evidence type="ECO:0000256" key="1">
    <source>
        <dbReference type="ARBA" id="ARBA00023015"/>
    </source>
</evidence>
<name>A0A7X0RNE0_9BACL</name>
<dbReference type="EMBL" id="JACJVP010000011">
    <property type="protein sequence ID" value="MBB6670682.1"/>
    <property type="molecule type" value="Genomic_DNA"/>
</dbReference>
<protein>
    <submittedName>
        <fullName evidence="6">AraC family transcriptional regulator</fullName>
    </submittedName>
</protein>
<dbReference type="PROSITE" id="PS01124">
    <property type="entry name" value="HTH_ARAC_FAMILY_2"/>
    <property type="match status" value="1"/>
</dbReference>
<keyword evidence="4" id="KW-0812">Transmembrane</keyword>
<feature type="transmembrane region" description="Helical" evidence="4">
    <location>
        <begin position="267"/>
        <end position="286"/>
    </location>
</feature>
<keyword evidence="2" id="KW-0238">DNA-binding</keyword>